<dbReference type="PANTHER" id="PTHR24189">
    <property type="entry name" value="MYOTROPHIN"/>
    <property type="match status" value="1"/>
</dbReference>
<dbReference type="Pfam" id="PF12796">
    <property type="entry name" value="Ank_2"/>
    <property type="match status" value="1"/>
</dbReference>
<dbReference type="PANTHER" id="PTHR24189:SF50">
    <property type="entry name" value="ANKYRIN REPEAT AND SOCS BOX PROTEIN 2"/>
    <property type="match status" value="1"/>
</dbReference>
<dbReference type="Proteomes" id="UP000251714">
    <property type="component" value="Unassembled WGS sequence"/>
</dbReference>
<sequence>MNISYTQETCLNLRLERTGSNGAPIASKGDKAAFVGVLLKTGAERDMLDNVSRTPAHFAASGPGLRSLRILLKYKPDLNIGAFINGRWTPLHVAADDLETTELLITHGADPNHPKADRNTTLYLVVETLLQHGGDAAKTTEDGLTGFGFTIQSSE</sequence>
<organism evidence="3 4">
    <name type="scientific">Gibberella intermedia</name>
    <name type="common">Bulb rot disease fungus</name>
    <name type="synonym">Fusarium proliferatum</name>
    <dbReference type="NCBI Taxonomy" id="948311"/>
    <lineage>
        <taxon>Eukaryota</taxon>
        <taxon>Fungi</taxon>
        <taxon>Dikarya</taxon>
        <taxon>Ascomycota</taxon>
        <taxon>Pezizomycotina</taxon>
        <taxon>Sordariomycetes</taxon>
        <taxon>Hypocreomycetidae</taxon>
        <taxon>Hypocreales</taxon>
        <taxon>Nectriaceae</taxon>
        <taxon>Fusarium</taxon>
        <taxon>Fusarium fujikuroi species complex</taxon>
    </lineage>
</organism>
<dbReference type="InterPro" id="IPR050745">
    <property type="entry name" value="Multifunctional_regulatory"/>
</dbReference>
<name>A0A365NG37_GIBIN</name>
<protein>
    <submittedName>
        <fullName evidence="3">Uncharacterized protein</fullName>
    </submittedName>
</protein>
<dbReference type="AlphaFoldDB" id="A0A365NG37"/>
<evidence type="ECO:0000313" key="3">
    <source>
        <dbReference type="EMBL" id="RBA19771.1"/>
    </source>
</evidence>
<evidence type="ECO:0000256" key="2">
    <source>
        <dbReference type="ARBA" id="ARBA00023043"/>
    </source>
</evidence>
<comment type="caution">
    <text evidence="3">The sequence shown here is derived from an EMBL/GenBank/DDBJ whole genome shotgun (WGS) entry which is preliminary data.</text>
</comment>
<dbReference type="EMBL" id="PKMI01000010">
    <property type="protein sequence ID" value="RBA19771.1"/>
    <property type="molecule type" value="Genomic_DNA"/>
</dbReference>
<evidence type="ECO:0000256" key="1">
    <source>
        <dbReference type="ARBA" id="ARBA00022737"/>
    </source>
</evidence>
<keyword evidence="1" id="KW-0677">Repeat</keyword>
<dbReference type="Gene3D" id="1.25.40.20">
    <property type="entry name" value="Ankyrin repeat-containing domain"/>
    <property type="match status" value="1"/>
</dbReference>
<dbReference type="InterPro" id="IPR036770">
    <property type="entry name" value="Ankyrin_rpt-contain_sf"/>
</dbReference>
<dbReference type="SUPFAM" id="SSF48403">
    <property type="entry name" value="Ankyrin repeat"/>
    <property type="match status" value="1"/>
</dbReference>
<evidence type="ECO:0000313" key="4">
    <source>
        <dbReference type="Proteomes" id="UP000251714"/>
    </source>
</evidence>
<dbReference type="InterPro" id="IPR002110">
    <property type="entry name" value="Ankyrin_rpt"/>
</dbReference>
<keyword evidence="2" id="KW-0040">ANK repeat</keyword>
<accession>A0A365NG37</accession>
<gene>
    <name evidence="3" type="ORF">FPRO05_09071</name>
</gene>
<reference evidence="3 4" key="1">
    <citation type="submission" date="2017-12" db="EMBL/GenBank/DDBJ databases">
        <title>Genome sequence of the mycotoxigenic crop pathogen Fusarium proliferatum, strain ITEM 2341 from Date Palm.</title>
        <authorList>
            <person name="Almiman B.F."/>
            <person name="Shittu T.A."/>
            <person name="Muthumeenakshi S."/>
            <person name="Baroncelli R."/>
            <person name="Sreenivasaprasada S."/>
        </authorList>
    </citation>
    <scope>NUCLEOTIDE SEQUENCE [LARGE SCALE GENOMIC DNA]</scope>
    <source>
        <strain evidence="3 4">ITEM 2341</strain>
    </source>
</reference>
<dbReference type="SMART" id="SM00248">
    <property type="entry name" value="ANK"/>
    <property type="match status" value="2"/>
</dbReference>
<proteinExistence type="predicted"/>